<dbReference type="Proteomes" id="UP000008810">
    <property type="component" value="Chromosome 2"/>
</dbReference>
<dbReference type="EMBL" id="CM000881">
    <property type="protein sequence ID" value="PNT70764.1"/>
    <property type="molecule type" value="Genomic_DNA"/>
</dbReference>
<dbReference type="InParanoid" id="A0A2K2D8Z6"/>
<evidence type="ECO:0000313" key="2">
    <source>
        <dbReference type="EMBL" id="PNT70764.1"/>
    </source>
</evidence>
<feature type="compositionally biased region" description="Low complexity" evidence="1">
    <location>
        <begin position="144"/>
        <end position="169"/>
    </location>
</feature>
<reference evidence="3" key="3">
    <citation type="submission" date="2018-08" db="UniProtKB">
        <authorList>
            <consortium name="EnsemblPlants"/>
        </authorList>
    </citation>
    <scope>IDENTIFICATION</scope>
    <source>
        <strain evidence="3">cv. Bd21</strain>
    </source>
</reference>
<sequence length="234" mass="27172">MPAIQVTAPRCGQTKRGVTIWHYSWFESRSPGVLWLVQRPAGLIYQSIWPQKNDPLTLGELMKKFQNGLVVRDMLRLKMVRGAKIVLSHVKIHYPELDLSHVHALPINPGDEFDMRPYFAMRNRIPFKSHPPRPYPERPEPYKYPKLPSSRDPTDPSKSSSKPQSILPPISNPYQRLEHHTPQPCHRKPLFRRLPSTPAKFIFSDYPECECEERQGNSDRYSNSGSGKWIRLII</sequence>
<accession>A0A2K2D8Z6</accession>
<reference evidence="2" key="2">
    <citation type="submission" date="2017-06" db="EMBL/GenBank/DDBJ databases">
        <title>WGS assembly of Brachypodium distachyon.</title>
        <authorList>
            <consortium name="The International Brachypodium Initiative"/>
            <person name="Lucas S."/>
            <person name="Harmon-Smith M."/>
            <person name="Lail K."/>
            <person name="Tice H."/>
            <person name="Grimwood J."/>
            <person name="Bruce D."/>
            <person name="Barry K."/>
            <person name="Shu S."/>
            <person name="Lindquist E."/>
            <person name="Wang M."/>
            <person name="Pitluck S."/>
            <person name="Vogel J.P."/>
            <person name="Garvin D.F."/>
            <person name="Mockler T.C."/>
            <person name="Schmutz J."/>
            <person name="Rokhsar D."/>
            <person name="Bevan M.W."/>
        </authorList>
    </citation>
    <scope>NUCLEOTIDE SEQUENCE</scope>
    <source>
        <strain evidence="2">Bd21</strain>
    </source>
</reference>
<proteinExistence type="predicted"/>
<evidence type="ECO:0000313" key="3">
    <source>
        <dbReference type="EnsemblPlants" id="PNT70764"/>
    </source>
</evidence>
<organism evidence="2">
    <name type="scientific">Brachypodium distachyon</name>
    <name type="common">Purple false brome</name>
    <name type="synonym">Trachynia distachya</name>
    <dbReference type="NCBI Taxonomy" id="15368"/>
    <lineage>
        <taxon>Eukaryota</taxon>
        <taxon>Viridiplantae</taxon>
        <taxon>Streptophyta</taxon>
        <taxon>Embryophyta</taxon>
        <taxon>Tracheophyta</taxon>
        <taxon>Spermatophyta</taxon>
        <taxon>Magnoliopsida</taxon>
        <taxon>Liliopsida</taxon>
        <taxon>Poales</taxon>
        <taxon>Poaceae</taxon>
        <taxon>BOP clade</taxon>
        <taxon>Pooideae</taxon>
        <taxon>Stipodae</taxon>
        <taxon>Brachypodieae</taxon>
        <taxon>Brachypodium</taxon>
    </lineage>
</organism>
<reference evidence="2 3" key="1">
    <citation type="journal article" date="2010" name="Nature">
        <title>Genome sequencing and analysis of the model grass Brachypodium distachyon.</title>
        <authorList>
            <consortium name="International Brachypodium Initiative"/>
        </authorList>
    </citation>
    <scope>NUCLEOTIDE SEQUENCE [LARGE SCALE GENOMIC DNA]</scope>
    <source>
        <strain evidence="2 3">Bd21</strain>
    </source>
</reference>
<evidence type="ECO:0000313" key="4">
    <source>
        <dbReference type="Proteomes" id="UP000008810"/>
    </source>
</evidence>
<evidence type="ECO:0000256" key="1">
    <source>
        <dbReference type="SAM" id="MobiDB-lite"/>
    </source>
</evidence>
<dbReference type="EnsemblPlants" id="PNT70764">
    <property type="protein sequence ID" value="PNT70764"/>
    <property type="gene ID" value="BRADI_2g17435v3"/>
</dbReference>
<keyword evidence="4" id="KW-1185">Reference proteome</keyword>
<dbReference type="AlphaFoldDB" id="A0A2K2D8Z6"/>
<gene>
    <name evidence="2" type="ORF">BRADI_2g17435v3</name>
</gene>
<feature type="region of interest" description="Disordered" evidence="1">
    <location>
        <begin position="129"/>
        <end position="190"/>
    </location>
</feature>
<dbReference type="Gramene" id="PNT70764">
    <property type="protein sequence ID" value="PNT70764"/>
    <property type="gene ID" value="BRADI_2g17435v3"/>
</dbReference>
<name>A0A2K2D8Z6_BRADI</name>
<protein>
    <submittedName>
        <fullName evidence="2 3">Uncharacterized protein</fullName>
    </submittedName>
</protein>